<dbReference type="SUPFAM" id="SSF50882">
    <property type="entry name" value="beta-Barrel protease inhibitors"/>
    <property type="match status" value="1"/>
</dbReference>
<keyword evidence="4" id="KW-0646">Protease inhibitor</keyword>
<dbReference type="Proteomes" id="UP000249493">
    <property type="component" value="Unassembled WGS sequence"/>
</dbReference>
<reference evidence="9 10" key="1">
    <citation type="submission" date="2018-06" db="EMBL/GenBank/DDBJ databases">
        <authorList>
            <person name="Zhirakovskaya E."/>
        </authorList>
    </citation>
    <scope>NUCLEOTIDE SEQUENCE [LARGE SCALE GENOMIC DNA]</scope>
    <source>
        <strain evidence="9 10">LY3</strain>
    </source>
</reference>
<sequence length="156" mass="16681">MMFFGEQTMASSLKLADPSELAGNWLATLKTAQDTDKSPLVASNECLIDLQPNQTLGAGADCFTAWLGEQAIGWFPEPDGIAITGNEGSKILFLSRQYEGLYQGTLQSGRIITLKRPVRLPQGSPSPASDTLSITKLCSLLVNDNGQAMSRPCADS</sequence>
<evidence type="ECO:0000256" key="5">
    <source>
        <dbReference type="ARBA" id="ARBA00022729"/>
    </source>
</evidence>
<evidence type="ECO:0000256" key="7">
    <source>
        <dbReference type="ARBA" id="ARBA00023215"/>
    </source>
</evidence>
<comment type="caution">
    <text evidence="9">The sequence shown here is derived from an EMBL/GenBank/DDBJ whole genome shotgun (WGS) entry which is preliminary data.</text>
</comment>
<evidence type="ECO:0000256" key="2">
    <source>
        <dbReference type="ARBA" id="ARBA00006813"/>
    </source>
</evidence>
<evidence type="ECO:0000256" key="3">
    <source>
        <dbReference type="ARBA" id="ARBA00022608"/>
    </source>
</evidence>
<keyword evidence="6" id="KW-0574">Periplasm</keyword>
<evidence type="ECO:0000256" key="6">
    <source>
        <dbReference type="ARBA" id="ARBA00022764"/>
    </source>
</evidence>
<evidence type="ECO:0000256" key="4">
    <source>
        <dbReference type="ARBA" id="ARBA00022690"/>
    </source>
</evidence>
<keyword evidence="5" id="KW-0732">Signal</keyword>
<dbReference type="EMBL" id="QLIN01000005">
    <property type="protein sequence ID" value="RAI69565.1"/>
    <property type="molecule type" value="Genomic_DNA"/>
</dbReference>
<dbReference type="Pfam" id="PF02974">
    <property type="entry name" value="Inh"/>
    <property type="match status" value="1"/>
</dbReference>
<organism evidence="9 10">
    <name type="scientific">Pseudomonas fluorescens</name>
    <dbReference type="NCBI Taxonomy" id="294"/>
    <lineage>
        <taxon>Bacteria</taxon>
        <taxon>Pseudomonadati</taxon>
        <taxon>Pseudomonadota</taxon>
        <taxon>Gammaproteobacteria</taxon>
        <taxon>Pseudomonadales</taxon>
        <taxon>Pseudomonadaceae</taxon>
        <taxon>Pseudomonas</taxon>
    </lineage>
</organism>
<evidence type="ECO:0000313" key="10">
    <source>
        <dbReference type="Proteomes" id="UP000249493"/>
    </source>
</evidence>
<comment type="similarity">
    <text evidence="2">Belongs to the protease inhibitor I38 family.</text>
</comment>
<dbReference type="InterPro" id="IPR022815">
    <property type="entry name" value="Inh"/>
</dbReference>
<comment type="subcellular location">
    <subcellularLocation>
        <location evidence="1">Periplasm</location>
    </subcellularLocation>
</comment>
<keyword evidence="3" id="KW-0483">Metalloprotease inhibitor</keyword>
<name>A0A327N3S3_PSEFL</name>
<dbReference type="InterPro" id="IPR021140">
    <property type="entry name" value="Inh/Omp19"/>
</dbReference>
<evidence type="ECO:0000313" key="9">
    <source>
        <dbReference type="EMBL" id="RAI69565.1"/>
    </source>
</evidence>
<dbReference type="PRINTS" id="PR01274">
    <property type="entry name" value="MPTASEINHBTR"/>
</dbReference>
<dbReference type="GO" id="GO:0042597">
    <property type="term" value="C:periplasmic space"/>
    <property type="evidence" value="ECO:0007669"/>
    <property type="project" value="UniProtKB-SubCell"/>
</dbReference>
<evidence type="ECO:0000259" key="8">
    <source>
        <dbReference type="Pfam" id="PF02974"/>
    </source>
</evidence>
<accession>A0A327N3S3</accession>
<proteinExistence type="inferred from homology"/>
<keyword evidence="7" id="KW-0481">Metalloenzyme inhibitor</keyword>
<dbReference type="GO" id="GO:0008191">
    <property type="term" value="F:metalloendopeptidase inhibitor activity"/>
    <property type="evidence" value="ECO:0007669"/>
    <property type="project" value="InterPro"/>
</dbReference>
<gene>
    <name evidence="9" type="ORF">DOZ80_15050</name>
</gene>
<dbReference type="InterPro" id="IPR016085">
    <property type="entry name" value="Protease_inh_B-barrel_dom"/>
</dbReference>
<dbReference type="AlphaFoldDB" id="A0A327N3S3"/>
<dbReference type="Gene3D" id="2.40.128.10">
    <property type="match status" value="1"/>
</dbReference>
<protein>
    <submittedName>
        <fullName evidence="9">Alkaline proteinase inhibitor</fullName>
    </submittedName>
</protein>
<evidence type="ECO:0000256" key="1">
    <source>
        <dbReference type="ARBA" id="ARBA00004418"/>
    </source>
</evidence>
<feature type="domain" description="Alkaline proteinase inhibitor/ Outer membrane lipoprotein Omp19" evidence="8">
    <location>
        <begin position="17"/>
        <end position="116"/>
    </location>
</feature>